<keyword evidence="10" id="KW-1185">Reference proteome</keyword>
<dbReference type="CDD" id="cd05564">
    <property type="entry name" value="PTS_IIB_chitobiose_lichenan"/>
    <property type="match status" value="1"/>
</dbReference>
<keyword evidence="6" id="KW-0418">Kinase</keyword>
<evidence type="ECO:0000256" key="3">
    <source>
        <dbReference type="ARBA" id="ARBA00022597"/>
    </source>
</evidence>
<accession>A0AAV5B3R8</accession>
<evidence type="ECO:0000313" key="9">
    <source>
        <dbReference type="EMBL" id="GJM55095.1"/>
    </source>
</evidence>
<evidence type="ECO:0000256" key="1">
    <source>
        <dbReference type="ARBA" id="ARBA00022448"/>
    </source>
</evidence>
<evidence type="ECO:0000313" key="10">
    <source>
        <dbReference type="Proteomes" id="UP001055025"/>
    </source>
</evidence>
<dbReference type="PANTHER" id="PTHR34581:SF2">
    <property type="entry name" value="PTS SYSTEM N,N'-DIACETYLCHITOBIOSE-SPECIFIC EIIB COMPONENT"/>
    <property type="match status" value="1"/>
</dbReference>
<dbReference type="RefSeq" id="WP_204406451.1">
    <property type="nucleotide sequence ID" value="NZ_BQKC01000001.1"/>
</dbReference>
<dbReference type="InterPro" id="IPR013012">
    <property type="entry name" value="PTS_EIIB_3"/>
</dbReference>
<evidence type="ECO:0000259" key="8">
    <source>
        <dbReference type="PROSITE" id="PS51100"/>
    </source>
</evidence>
<comment type="caution">
    <text evidence="9">The sequence shown here is derived from an EMBL/GenBank/DDBJ whole genome shotgun (WGS) entry which is preliminary data.</text>
</comment>
<keyword evidence="2" id="KW-0597">Phosphoprotein</keyword>
<evidence type="ECO:0000256" key="2">
    <source>
        <dbReference type="ARBA" id="ARBA00022553"/>
    </source>
</evidence>
<evidence type="ECO:0000256" key="7">
    <source>
        <dbReference type="PROSITE-ProRule" id="PRU00423"/>
    </source>
</evidence>
<dbReference type="PANTHER" id="PTHR34581">
    <property type="entry name" value="PTS SYSTEM N,N'-DIACETYLCHITOBIOSE-SPECIFIC EIIB COMPONENT"/>
    <property type="match status" value="1"/>
</dbReference>
<dbReference type="GO" id="GO:0016301">
    <property type="term" value="F:kinase activity"/>
    <property type="evidence" value="ECO:0007669"/>
    <property type="project" value="UniProtKB-KW"/>
</dbReference>
<dbReference type="Gene3D" id="3.40.50.2300">
    <property type="match status" value="1"/>
</dbReference>
<keyword evidence="5" id="KW-0598">Phosphotransferase system</keyword>
<dbReference type="GO" id="GO:0008982">
    <property type="term" value="F:protein-N(PI)-phosphohistidine-sugar phosphotransferase activity"/>
    <property type="evidence" value="ECO:0007669"/>
    <property type="project" value="InterPro"/>
</dbReference>
<keyword evidence="4" id="KW-0808">Transferase</keyword>
<feature type="domain" description="PTS EIIB type-3" evidence="8">
    <location>
        <begin position="6"/>
        <end position="104"/>
    </location>
</feature>
<sequence>MKGPATTNILLVCSAGMSTSMLVKKMEQEAERRGVEARIRAVADAKAAENVGEADVMLLGPQARFMLDKMRVLAGDTPVDVIDMRTYGAMNGAAVLDQALALIG</sequence>
<evidence type="ECO:0000256" key="6">
    <source>
        <dbReference type="ARBA" id="ARBA00022777"/>
    </source>
</evidence>
<keyword evidence="1" id="KW-0813">Transport</keyword>
<evidence type="ECO:0000256" key="5">
    <source>
        <dbReference type="ARBA" id="ARBA00022683"/>
    </source>
</evidence>
<dbReference type="EMBL" id="BQKC01000001">
    <property type="protein sequence ID" value="GJM55095.1"/>
    <property type="molecule type" value="Genomic_DNA"/>
</dbReference>
<dbReference type="Pfam" id="PF02302">
    <property type="entry name" value="PTS_IIB"/>
    <property type="match status" value="1"/>
</dbReference>
<dbReference type="InterPro" id="IPR003501">
    <property type="entry name" value="PTS_EIIB_2/3"/>
</dbReference>
<dbReference type="InterPro" id="IPR051819">
    <property type="entry name" value="PTS_sugar-specific_EIIB"/>
</dbReference>
<dbReference type="Proteomes" id="UP001055025">
    <property type="component" value="Unassembled WGS sequence"/>
</dbReference>
<name>A0AAV5B3R8_9ACTN</name>
<evidence type="ECO:0000256" key="4">
    <source>
        <dbReference type="ARBA" id="ARBA00022679"/>
    </source>
</evidence>
<gene>
    <name evidence="9" type="primary">ptcB_1</name>
    <name evidence="9" type="ORF">ATOP_07500</name>
</gene>
<dbReference type="SUPFAM" id="SSF52794">
    <property type="entry name" value="PTS system IIB component-like"/>
    <property type="match status" value="1"/>
</dbReference>
<dbReference type="AlphaFoldDB" id="A0AAV5B3R8"/>
<feature type="modified residue" description="Phosphocysteine; by EIIA" evidence="7">
    <location>
        <position position="13"/>
    </location>
</feature>
<keyword evidence="3 9" id="KW-0762">Sugar transport</keyword>
<organism evidence="9 10">
    <name type="scientific">Granulimonas faecalis</name>
    <dbReference type="NCBI Taxonomy" id="2894155"/>
    <lineage>
        <taxon>Bacteria</taxon>
        <taxon>Bacillati</taxon>
        <taxon>Actinomycetota</taxon>
        <taxon>Coriobacteriia</taxon>
        <taxon>Coriobacteriales</taxon>
        <taxon>Kribbibacteriaceae</taxon>
        <taxon>Granulimonas</taxon>
    </lineage>
</organism>
<protein>
    <submittedName>
        <fullName evidence="9">PTS sugar transporter subunit IIB</fullName>
    </submittedName>
</protein>
<dbReference type="PROSITE" id="PS51100">
    <property type="entry name" value="PTS_EIIB_TYPE_3"/>
    <property type="match status" value="1"/>
</dbReference>
<proteinExistence type="predicted"/>
<dbReference type="GO" id="GO:0009401">
    <property type="term" value="P:phosphoenolpyruvate-dependent sugar phosphotransferase system"/>
    <property type="evidence" value="ECO:0007669"/>
    <property type="project" value="UniProtKB-KW"/>
</dbReference>
<dbReference type="InterPro" id="IPR036095">
    <property type="entry name" value="PTS_EIIB-like_sf"/>
</dbReference>
<reference evidence="9" key="1">
    <citation type="journal article" date="2022" name="Int. J. Syst. Evol. Microbiol.">
        <title>Granulimonas faecalis gen. nov., sp. nov., and Leptogranulimonas caecicola gen. nov., sp. nov., novel lactate-producing Atopobiaceae bacteria isolated from mouse intestines, and an emended description of the family Atopobiaceae.</title>
        <authorList>
            <person name="Morinaga K."/>
            <person name="Kusada H."/>
            <person name="Sakamoto S."/>
            <person name="Murakami T."/>
            <person name="Toyoda A."/>
            <person name="Mori H."/>
            <person name="Meng X.Y."/>
            <person name="Takashino M."/>
            <person name="Murotomi K."/>
            <person name="Tamaki H."/>
        </authorList>
    </citation>
    <scope>NUCLEOTIDE SEQUENCE</scope>
    <source>
        <strain evidence="9">OPF53</strain>
    </source>
</reference>